<name>B2A1E0_NATTJ</name>
<dbReference type="RefSeq" id="WP_012448922.1">
    <property type="nucleotide sequence ID" value="NC_010718.1"/>
</dbReference>
<dbReference type="STRING" id="457570.Nther_2517"/>
<reference evidence="1 2" key="1">
    <citation type="submission" date="2008-04" db="EMBL/GenBank/DDBJ databases">
        <title>Complete sequence of chromosome of Natranaerobius thermophilus JW/NM-WN-LF.</title>
        <authorList>
            <consortium name="US DOE Joint Genome Institute"/>
            <person name="Copeland A."/>
            <person name="Lucas S."/>
            <person name="Lapidus A."/>
            <person name="Glavina del Rio T."/>
            <person name="Dalin E."/>
            <person name="Tice H."/>
            <person name="Bruce D."/>
            <person name="Goodwin L."/>
            <person name="Pitluck S."/>
            <person name="Chertkov O."/>
            <person name="Brettin T."/>
            <person name="Detter J.C."/>
            <person name="Han C."/>
            <person name="Kuske C.R."/>
            <person name="Schmutz J."/>
            <person name="Larimer F."/>
            <person name="Land M."/>
            <person name="Hauser L."/>
            <person name="Kyrpides N."/>
            <person name="Lykidis A."/>
            <person name="Mesbah N.M."/>
            <person name="Wiegel J."/>
        </authorList>
    </citation>
    <scope>NUCLEOTIDE SEQUENCE [LARGE SCALE GENOMIC DNA]</scope>
    <source>
        <strain evidence="2">ATCC BAA-1301 / DSM 18059 / JW/NM-WN-LF</strain>
    </source>
</reference>
<dbReference type="EMBL" id="CP001034">
    <property type="protein sequence ID" value="ACB86078.1"/>
    <property type="molecule type" value="Genomic_DNA"/>
</dbReference>
<evidence type="ECO:0008006" key="3">
    <source>
        <dbReference type="Google" id="ProtNLM"/>
    </source>
</evidence>
<dbReference type="AlphaFoldDB" id="B2A1E0"/>
<dbReference type="eggNOG" id="COG1439">
    <property type="taxonomic scope" value="Bacteria"/>
</dbReference>
<dbReference type="InterPro" id="IPR029060">
    <property type="entry name" value="PIN-like_dom_sf"/>
</dbReference>
<keyword evidence="2" id="KW-1185">Reference proteome</keyword>
<protein>
    <recommendedName>
        <fullName evidence="3">DUF4411 family protein</fullName>
    </recommendedName>
</protein>
<accession>B2A1E0</accession>
<dbReference type="OrthoDB" id="3231195at2"/>
<evidence type="ECO:0000313" key="1">
    <source>
        <dbReference type="EMBL" id="ACB86078.1"/>
    </source>
</evidence>
<sequence length="154" mass="18042">MYCIDTSSLIHCWRRDYPPDVFASLWENIDILIDNNTLFAPEEVLHELDRGGDDLYEWAKNRKSMFISSDYDIQIIVSDIVNRHPKFLPETSYTGVWADPYVVALAYNCEAYVITGEKRVGPNAKQLKIPNICDFYNIECVNVLEMIRHQRWSF</sequence>
<gene>
    <name evidence="1" type="ordered locus">Nther_2517</name>
</gene>
<dbReference type="PIRSF" id="PIRSF008505">
    <property type="entry name" value="UCP008505"/>
    <property type="match status" value="1"/>
</dbReference>
<organism evidence="1 2">
    <name type="scientific">Natranaerobius thermophilus (strain ATCC BAA-1301 / DSM 18059 / JW/NM-WN-LF)</name>
    <dbReference type="NCBI Taxonomy" id="457570"/>
    <lineage>
        <taxon>Bacteria</taxon>
        <taxon>Bacillati</taxon>
        <taxon>Bacillota</taxon>
        <taxon>Clostridia</taxon>
        <taxon>Natranaerobiales</taxon>
        <taxon>Natranaerobiaceae</taxon>
        <taxon>Natranaerobius</taxon>
    </lineage>
</organism>
<proteinExistence type="predicted"/>
<evidence type="ECO:0000313" key="2">
    <source>
        <dbReference type="Proteomes" id="UP000001683"/>
    </source>
</evidence>
<dbReference type="InterPro" id="IPR016541">
    <property type="entry name" value="UCP008505"/>
</dbReference>
<dbReference type="HOGENOM" id="CLU_116293_1_0_9"/>
<reference evidence="1 2" key="2">
    <citation type="journal article" date="2011" name="J. Bacteriol.">
        <title>Complete genome sequence of the anaerobic, halophilic alkalithermophile Natranaerobius thermophilus JW/NM-WN-LF.</title>
        <authorList>
            <person name="Zhao B."/>
            <person name="Mesbah N.M."/>
            <person name="Dalin E."/>
            <person name="Goodwin L."/>
            <person name="Nolan M."/>
            <person name="Pitluck S."/>
            <person name="Chertkov O."/>
            <person name="Brettin T.S."/>
            <person name="Han J."/>
            <person name="Larimer F.W."/>
            <person name="Land M.L."/>
            <person name="Hauser L."/>
            <person name="Kyrpides N."/>
            <person name="Wiegel J."/>
        </authorList>
    </citation>
    <scope>NUCLEOTIDE SEQUENCE [LARGE SCALE GENOMIC DNA]</scope>
    <source>
        <strain evidence="2">ATCC BAA-1301 / DSM 18059 / JW/NM-WN-LF</strain>
    </source>
</reference>
<dbReference type="InParanoid" id="B2A1E0"/>
<dbReference type="Pfam" id="PF14367">
    <property type="entry name" value="DUF4411"/>
    <property type="match status" value="1"/>
</dbReference>
<dbReference type="Proteomes" id="UP000001683">
    <property type="component" value="Chromosome"/>
</dbReference>
<dbReference type="SUPFAM" id="SSF88723">
    <property type="entry name" value="PIN domain-like"/>
    <property type="match status" value="1"/>
</dbReference>
<dbReference type="KEGG" id="nth:Nther_2517"/>